<feature type="domain" description="DUF5641" evidence="1">
    <location>
        <begin position="219"/>
        <end position="274"/>
    </location>
</feature>
<gene>
    <name evidence="2" type="ORF">AVEN_138786_1</name>
</gene>
<dbReference type="PANTHER" id="PTHR47331:SF6">
    <property type="entry name" value="DOUBLECORTIN DOMAIN-CONTAINING PROTEIN"/>
    <property type="match status" value="1"/>
</dbReference>
<keyword evidence="3" id="KW-1185">Reference proteome</keyword>
<comment type="caution">
    <text evidence="2">The sequence shown here is derived from an EMBL/GenBank/DDBJ whole genome shotgun (WGS) entry which is preliminary data.</text>
</comment>
<dbReference type="Proteomes" id="UP000499080">
    <property type="component" value="Unassembled WGS sequence"/>
</dbReference>
<proteinExistence type="predicted"/>
<organism evidence="2 3">
    <name type="scientific">Araneus ventricosus</name>
    <name type="common">Orbweaver spider</name>
    <name type="synonym">Epeira ventricosa</name>
    <dbReference type="NCBI Taxonomy" id="182803"/>
    <lineage>
        <taxon>Eukaryota</taxon>
        <taxon>Metazoa</taxon>
        <taxon>Ecdysozoa</taxon>
        <taxon>Arthropoda</taxon>
        <taxon>Chelicerata</taxon>
        <taxon>Arachnida</taxon>
        <taxon>Araneae</taxon>
        <taxon>Araneomorphae</taxon>
        <taxon>Entelegynae</taxon>
        <taxon>Araneoidea</taxon>
        <taxon>Araneidae</taxon>
        <taxon>Araneus</taxon>
    </lineage>
</organism>
<reference evidence="2 3" key="1">
    <citation type="journal article" date="2019" name="Sci. Rep.">
        <title>Orb-weaving spider Araneus ventricosus genome elucidates the spidroin gene catalogue.</title>
        <authorList>
            <person name="Kono N."/>
            <person name="Nakamura H."/>
            <person name="Ohtoshi R."/>
            <person name="Moran D.A.P."/>
            <person name="Shinohara A."/>
            <person name="Yoshida Y."/>
            <person name="Fujiwara M."/>
            <person name="Mori M."/>
            <person name="Tomita M."/>
            <person name="Arakawa K."/>
        </authorList>
    </citation>
    <scope>NUCLEOTIDE SEQUENCE [LARGE SCALE GENOMIC DNA]</scope>
</reference>
<name>A0A4Y2M4S6_ARAVE</name>
<evidence type="ECO:0000313" key="3">
    <source>
        <dbReference type="Proteomes" id="UP000499080"/>
    </source>
</evidence>
<dbReference type="EMBL" id="BGPR01006733">
    <property type="protein sequence ID" value="GBN21433.1"/>
    <property type="molecule type" value="Genomic_DNA"/>
</dbReference>
<protein>
    <recommendedName>
        <fullName evidence="1">DUF5641 domain-containing protein</fullName>
    </recommendedName>
</protein>
<accession>A0A4Y2M4S6</accession>
<dbReference type="InterPro" id="IPR040676">
    <property type="entry name" value="DUF5641"/>
</dbReference>
<dbReference type="Pfam" id="PF18701">
    <property type="entry name" value="DUF5641"/>
    <property type="match status" value="1"/>
</dbReference>
<evidence type="ECO:0000259" key="1">
    <source>
        <dbReference type="Pfam" id="PF18701"/>
    </source>
</evidence>
<evidence type="ECO:0000313" key="2">
    <source>
        <dbReference type="EMBL" id="GBN21433.1"/>
    </source>
</evidence>
<sequence length="303" mass="34967">MRVRLSGRKCFGHRLRLPYPSCGHASFSGRPSRRGSSSLEICRHLPTPPRWTSHYGAIGDTNCNSHSVGYILSGKIYSKEVPEAVIHSTLCDNLTKFWTLEEVSSNVTVGRDADPCELFYQQSVDRNAEGRYVVSLPFKEDQTLGESKARAIQLFYALENKLNRKPQLKETFCKFMNGYLSLDHIVAEVLLWVCGLNSPTRRIMENEGLFTNMQENTYHRWRSSLQMKEFFWTRWTRDVLHHMQSRPKWQQHCPSIKKGDLVIIQANNLPRLAWLGPWPHSGADPRSRWNPKSYQPSHCNGTC</sequence>
<dbReference type="AlphaFoldDB" id="A0A4Y2M4S6"/>
<dbReference type="OrthoDB" id="8065733at2759"/>
<dbReference type="PANTHER" id="PTHR47331">
    <property type="entry name" value="PHD-TYPE DOMAIN-CONTAINING PROTEIN"/>
    <property type="match status" value="1"/>
</dbReference>